<comment type="subcellular location">
    <subcellularLocation>
        <location evidence="1">Periplasm</location>
    </subcellularLocation>
</comment>
<name>A0A2S7UYP2_9GAMM</name>
<evidence type="ECO:0000256" key="9">
    <source>
        <dbReference type="PIRSR" id="PIRSR000294-2"/>
    </source>
</evidence>
<dbReference type="GO" id="GO:0046872">
    <property type="term" value="F:metal ion binding"/>
    <property type="evidence" value="ECO:0007669"/>
    <property type="project" value="UniProtKB-KW"/>
</dbReference>
<evidence type="ECO:0000256" key="8">
    <source>
        <dbReference type="PIRSR" id="PIRSR000294-1"/>
    </source>
</evidence>
<dbReference type="SUPFAM" id="SSF46626">
    <property type="entry name" value="Cytochrome c"/>
    <property type="match status" value="2"/>
</dbReference>
<evidence type="ECO:0000256" key="6">
    <source>
        <dbReference type="ARBA" id="ARBA00023002"/>
    </source>
</evidence>
<dbReference type="GO" id="GO:0042597">
    <property type="term" value="C:periplasmic space"/>
    <property type="evidence" value="ECO:0007669"/>
    <property type="project" value="UniProtKB-SubCell"/>
</dbReference>
<protein>
    <submittedName>
        <fullName evidence="11">Di-heme enzyme</fullName>
    </submittedName>
</protein>
<feature type="binding site" description="axial binding residue" evidence="9">
    <location>
        <position position="235"/>
    </location>
    <ligand>
        <name>heme c</name>
        <dbReference type="ChEBI" id="CHEBI:61717"/>
        <label>2</label>
    </ligand>
    <ligandPart>
        <name>Fe</name>
        <dbReference type="ChEBI" id="CHEBI:18248"/>
    </ligandPart>
</feature>
<evidence type="ECO:0000259" key="10">
    <source>
        <dbReference type="PROSITE" id="PS51007"/>
    </source>
</evidence>
<dbReference type="PROSITE" id="PS51007">
    <property type="entry name" value="CYTC"/>
    <property type="match status" value="1"/>
</dbReference>
<keyword evidence="12" id="KW-1185">Reference proteome</keyword>
<dbReference type="AlphaFoldDB" id="A0A2S7UYP2"/>
<dbReference type="Proteomes" id="UP000239007">
    <property type="component" value="Unassembled WGS sequence"/>
</dbReference>
<feature type="binding site" description="covalent" evidence="8">
    <location>
        <position position="77"/>
    </location>
    <ligand>
        <name>heme c</name>
        <dbReference type="ChEBI" id="CHEBI:61717"/>
        <label>1</label>
    </ligand>
</feature>
<sequence length="385" mass="42364">MTVLSSIFFLLSACEQESSTEIQTSDESASVREILELPDHMPTPAVPDFNPLTNAKIQLGRFLFYDEKLSANQAQSCSSCHDQSLAFSDGVAQPLGSTGHQLVRNSQGLANVIYHTTFTWSNNSFLELEDQLNVPIRADNPIELGVTDAKLNEVLLRFEQDEEYLALFAAAFPDEDDTISMNKIIFSLASFVRSMISASSPYDQYLAGDKTALTEQQIAGYQLFNGEKFECFHCHSGINFSSSYRDANTASDATEFPFFNNGLYNVGGDGSYPEEDQGLYDASLDPADKGLFRPQSLRNIELTAPYMHDGSIATLREVIEHYARGGSLTESGVNAGDGKNSPLKSALILGFDATDEEIEAVIAFLESLTDEEFITSPKFSNPFEE</sequence>
<dbReference type="InterPro" id="IPR051395">
    <property type="entry name" value="Cytochrome_c_Peroxidase/MauG"/>
</dbReference>
<feature type="binding site" description="covalent" evidence="8">
    <location>
        <position position="234"/>
    </location>
    <ligand>
        <name>heme c</name>
        <dbReference type="ChEBI" id="CHEBI:61717"/>
        <label>2</label>
    </ligand>
</feature>
<keyword evidence="2 8" id="KW-0349">Heme</keyword>
<dbReference type="InterPro" id="IPR026259">
    <property type="entry name" value="MauG/Cytc_peroxidase"/>
</dbReference>
<dbReference type="PANTHER" id="PTHR30600">
    <property type="entry name" value="CYTOCHROME C PEROXIDASE-RELATED"/>
    <property type="match status" value="1"/>
</dbReference>
<feature type="binding site" description="covalent" evidence="8">
    <location>
        <position position="231"/>
    </location>
    <ligand>
        <name>heme c</name>
        <dbReference type="ChEBI" id="CHEBI:61717"/>
        <label>2</label>
    </ligand>
</feature>
<dbReference type="EMBL" id="MSCH01000003">
    <property type="protein sequence ID" value="PQJ55114.1"/>
    <property type="molecule type" value="Genomic_DNA"/>
</dbReference>
<dbReference type="NCBIfam" id="TIGR04039">
    <property type="entry name" value="MXAN_0977_Heme2"/>
    <property type="match status" value="1"/>
</dbReference>
<evidence type="ECO:0000256" key="2">
    <source>
        <dbReference type="ARBA" id="ARBA00022617"/>
    </source>
</evidence>
<evidence type="ECO:0000313" key="11">
    <source>
        <dbReference type="EMBL" id="PQJ55114.1"/>
    </source>
</evidence>
<keyword evidence="4" id="KW-0732">Signal</keyword>
<reference evidence="11 12" key="1">
    <citation type="submission" date="2016-12" db="EMBL/GenBank/DDBJ databases">
        <title>Diversity of luminous bacteria.</title>
        <authorList>
            <person name="Yoshizawa S."/>
            <person name="Kogure K."/>
        </authorList>
    </citation>
    <scope>NUCLEOTIDE SEQUENCE [LARGE SCALE GENOMIC DNA]</scope>
    <source>
        <strain evidence="11 12">SA4-48</strain>
    </source>
</reference>
<accession>A0A2S7UYP2</accession>
<dbReference type="GO" id="GO:0009055">
    <property type="term" value="F:electron transfer activity"/>
    <property type="evidence" value="ECO:0007669"/>
    <property type="project" value="InterPro"/>
</dbReference>
<dbReference type="GO" id="GO:0004130">
    <property type="term" value="F:cytochrome-c peroxidase activity"/>
    <property type="evidence" value="ECO:0007669"/>
    <property type="project" value="TreeGrafter"/>
</dbReference>
<keyword evidence="5" id="KW-0574">Periplasm</keyword>
<dbReference type="InterPro" id="IPR009056">
    <property type="entry name" value="Cyt_c-like_dom"/>
</dbReference>
<dbReference type="InterPro" id="IPR036909">
    <property type="entry name" value="Cyt_c-like_dom_sf"/>
</dbReference>
<feature type="binding site" description="covalent" evidence="8">
    <location>
        <position position="80"/>
    </location>
    <ligand>
        <name>heme c</name>
        <dbReference type="ChEBI" id="CHEBI:61717"/>
        <label>1</label>
    </ligand>
</feature>
<keyword evidence="6" id="KW-0560">Oxidoreductase</keyword>
<evidence type="ECO:0000256" key="1">
    <source>
        <dbReference type="ARBA" id="ARBA00004418"/>
    </source>
</evidence>
<feature type="binding site" description="axial binding residue" evidence="9">
    <location>
        <position position="81"/>
    </location>
    <ligand>
        <name>heme c</name>
        <dbReference type="ChEBI" id="CHEBI:61717"/>
        <label>1</label>
    </ligand>
    <ligandPart>
        <name>Fe</name>
        <dbReference type="ChEBI" id="CHEBI:18248"/>
    </ligandPart>
</feature>
<dbReference type="InterPro" id="IPR023929">
    <property type="entry name" value="MbnH-like"/>
</dbReference>
<evidence type="ECO:0000256" key="7">
    <source>
        <dbReference type="ARBA" id="ARBA00023004"/>
    </source>
</evidence>
<gene>
    <name evidence="11" type="ORF">BTO11_02080</name>
</gene>
<comment type="PTM">
    <text evidence="8">Binds 2 heme groups per subunit.</text>
</comment>
<feature type="domain" description="Cytochrome c" evidence="10">
    <location>
        <begin position="215"/>
        <end position="369"/>
    </location>
</feature>
<dbReference type="GO" id="GO:0020037">
    <property type="term" value="F:heme binding"/>
    <property type="evidence" value="ECO:0007669"/>
    <property type="project" value="InterPro"/>
</dbReference>
<keyword evidence="7 9" id="KW-0408">Iron</keyword>
<dbReference type="OrthoDB" id="9805202at2"/>
<dbReference type="PIRSF" id="PIRSF000294">
    <property type="entry name" value="Cytochrome-c_peroxidase"/>
    <property type="match status" value="1"/>
</dbReference>
<evidence type="ECO:0000256" key="4">
    <source>
        <dbReference type="ARBA" id="ARBA00022729"/>
    </source>
</evidence>
<dbReference type="PANTHER" id="PTHR30600:SF14">
    <property type="entry name" value="CYTOCHROME C PEROXIDASE"/>
    <property type="match status" value="1"/>
</dbReference>
<comment type="caution">
    <text evidence="11">The sequence shown here is derived from an EMBL/GenBank/DDBJ whole genome shotgun (WGS) entry which is preliminary data.</text>
</comment>
<dbReference type="InterPro" id="IPR004852">
    <property type="entry name" value="Di-haem_cyt_c_peroxidsae"/>
</dbReference>
<comment type="cofactor">
    <cofactor evidence="8">
        <name>heme</name>
        <dbReference type="ChEBI" id="CHEBI:30413"/>
    </cofactor>
    <text evidence="8">Binds 2 heme groups.</text>
</comment>
<evidence type="ECO:0000256" key="5">
    <source>
        <dbReference type="ARBA" id="ARBA00022764"/>
    </source>
</evidence>
<evidence type="ECO:0000256" key="3">
    <source>
        <dbReference type="ARBA" id="ARBA00022723"/>
    </source>
</evidence>
<proteinExistence type="predicted"/>
<keyword evidence="3 9" id="KW-0479">Metal-binding</keyword>
<dbReference type="Pfam" id="PF03150">
    <property type="entry name" value="CCP_MauG"/>
    <property type="match status" value="1"/>
</dbReference>
<evidence type="ECO:0000313" key="12">
    <source>
        <dbReference type="Proteomes" id="UP000239007"/>
    </source>
</evidence>
<organism evidence="11 12">
    <name type="scientific">Psychrosphaera saromensis</name>
    <dbReference type="NCBI Taxonomy" id="716813"/>
    <lineage>
        <taxon>Bacteria</taxon>
        <taxon>Pseudomonadati</taxon>
        <taxon>Pseudomonadota</taxon>
        <taxon>Gammaproteobacteria</taxon>
        <taxon>Alteromonadales</taxon>
        <taxon>Pseudoalteromonadaceae</taxon>
        <taxon>Psychrosphaera</taxon>
    </lineage>
</organism>
<dbReference type="Gene3D" id="1.10.760.10">
    <property type="entry name" value="Cytochrome c-like domain"/>
    <property type="match status" value="2"/>
</dbReference>